<organism evidence="1 3">
    <name type="scientific">Vitreoscilla massiliensis</name>
    <dbReference type="NCBI Taxonomy" id="1689272"/>
    <lineage>
        <taxon>Bacteria</taxon>
        <taxon>Pseudomonadati</taxon>
        <taxon>Pseudomonadota</taxon>
        <taxon>Betaproteobacteria</taxon>
        <taxon>Neisseriales</taxon>
        <taxon>Neisseriaceae</taxon>
        <taxon>Vitreoscilla</taxon>
    </lineage>
</organism>
<evidence type="ECO:0008006" key="4">
    <source>
        <dbReference type="Google" id="ProtNLM"/>
    </source>
</evidence>
<evidence type="ECO:0000313" key="3">
    <source>
        <dbReference type="Proteomes" id="UP000832011"/>
    </source>
</evidence>
<dbReference type="Proteomes" id="UP000832011">
    <property type="component" value="Chromosome"/>
</dbReference>
<dbReference type="EMBL" id="CP091511">
    <property type="protein sequence ID" value="UOO89240.1"/>
    <property type="molecule type" value="Genomic_DNA"/>
</dbReference>
<proteinExistence type="predicted"/>
<reference evidence="1 3" key="2">
    <citation type="journal article" date="2022" name="Res Sq">
        <title>Evolution of multicellular longitudinally dividing oral cavity symbionts (Neisseriaceae).</title>
        <authorList>
            <person name="Nyongesa S."/>
            <person name="Weber P."/>
            <person name="Bernet E."/>
            <person name="Pullido F."/>
            <person name="Nieckarz M."/>
            <person name="Delaby M."/>
            <person name="Nieves C."/>
            <person name="Viehboeck T."/>
            <person name="Krause N."/>
            <person name="Rivera-Millot A."/>
            <person name="Nakamura A."/>
            <person name="Vischer N."/>
            <person name="VanNieuwenhze M."/>
            <person name="Brun Y."/>
            <person name="Cava F."/>
            <person name="Bulgheresi S."/>
            <person name="Veyrier F."/>
        </authorList>
    </citation>
    <scope>NUCLEOTIDE SEQUENCE [LARGE SCALE GENOMIC DNA]</scope>
    <source>
        <strain evidence="1 3">SN4</strain>
    </source>
</reference>
<accession>A0ABY4E1K0</accession>
<evidence type="ECO:0000313" key="2">
    <source>
        <dbReference type="EMBL" id="UOO89668.1"/>
    </source>
</evidence>
<dbReference type="RefSeq" id="WP_058305554.1">
    <property type="nucleotide sequence ID" value="NZ_CABKVG010000007.1"/>
</dbReference>
<dbReference type="EMBL" id="CP091511">
    <property type="protein sequence ID" value="UOO89668.1"/>
    <property type="molecule type" value="Genomic_DNA"/>
</dbReference>
<name>A0ABY4E1K0_9NEIS</name>
<protein>
    <recommendedName>
        <fullName evidence="4">Single-stranded DNA-binding protein</fullName>
    </recommendedName>
</protein>
<keyword evidence="3" id="KW-1185">Reference proteome</keyword>
<evidence type="ECO:0000313" key="1">
    <source>
        <dbReference type="EMBL" id="UOO89240.1"/>
    </source>
</evidence>
<gene>
    <name evidence="2" type="ORF">LVJ82_01385</name>
    <name evidence="1" type="ORF">LVJ82_17635</name>
</gene>
<sequence length="115" mass="12790">MSQVYEPKQKSAGTGGHPLVATGVFAGFRRHEYGEKKESMYFMDLEECSGLPRNNDGRTSIRVSAETCQFVDENFQSGDLLRLPIFVSAYIDKSGNAQVSLTHMKSIAQPMKPNK</sequence>
<reference evidence="1" key="1">
    <citation type="submission" date="2021-12" db="EMBL/GenBank/DDBJ databases">
        <authorList>
            <person name="Veyrier F.J."/>
        </authorList>
    </citation>
    <scope>NUCLEOTIDE SEQUENCE</scope>
    <source>
        <strain evidence="1">SN4</strain>
    </source>
</reference>